<proteinExistence type="predicted"/>
<reference evidence="1 2" key="1">
    <citation type="journal article" date="2011" name="J. Bacteriol.">
        <title>Two new complete genome sequences offer insight into host and tissue specificity of plant pathogenic Xanthomonas spp.</title>
        <authorList>
            <person name="Bogdanove A.J."/>
            <person name="Koebnik R."/>
            <person name="Lu H."/>
            <person name="Furutani A."/>
            <person name="Angiuoli S.V."/>
            <person name="Patil P.B."/>
            <person name="Van Sluys M.A."/>
            <person name="Ryan R.P."/>
            <person name="Meyer D.F."/>
            <person name="Han S.W."/>
            <person name="Aparna G."/>
            <person name="Rajaram M."/>
            <person name="Delcher A.L."/>
            <person name="Phillippy A.M."/>
            <person name="Puiu D."/>
            <person name="Schatz M.C."/>
            <person name="Shumway M."/>
            <person name="Sommer D.D."/>
            <person name="Trapnell C."/>
            <person name="Benahmed F."/>
            <person name="Dimitrov G."/>
            <person name="Madupu R."/>
            <person name="Radune D."/>
            <person name="Sullivan S."/>
            <person name="Jha G."/>
            <person name="Ishihara H."/>
            <person name="Lee S.W."/>
            <person name="Pandey A."/>
            <person name="Sharma V."/>
            <person name="Sriariyanun M."/>
            <person name="Szurek B."/>
            <person name="Vera-Cruz C.M."/>
            <person name="Dorman K.S."/>
            <person name="Ronald P.C."/>
            <person name="Verdier V."/>
            <person name="Dow J.M."/>
            <person name="Sonti R.V."/>
            <person name="Tsuge S."/>
            <person name="Brendel V.P."/>
            <person name="Rabinowicz P.D."/>
            <person name="Leach J.E."/>
            <person name="White F.F."/>
            <person name="Salzberg S.L."/>
        </authorList>
    </citation>
    <scope>NUCLEOTIDE SEQUENCE [LARGE SCALE GENOMIC DNA]</scope>
    <source>
        <strain evidence="1 2">BLS256</strain>
    </source>
</reference>
<organism evidence="1 2">
    <name type="scientific">Xanthomonas oryzae pv. oryzicola (strain BLS256)</name>
    <dbReference type="NCBI Taxonomy" id="383407"/>
    <lineage>
        <taxon>Bacteria</taxon>
        <taxon>Pseudomonadati</taxon>
        <taxon>Pseudomonadota</taxon>
        <taxon>Gammaproteobacteria</taxon>
        <taxon>Lysobacterales</taxon>
        <taxon>Lysobacteraceae</taxon>
        <taxon>Xanthomonas</taxon>
    </lineage>
</organism>
<accession>G7TJT9</accession>
<dbReference type="KEGG" id="xor:XOC_1501"/>
<evidence type="ECO:0000313" key="1">
    <source>
        <dbReference type="EMBL" id="AEQ95682.1"/>
    </source>
</evidence>
<sequence>MIDAMHCAASHAFDHWRSGRGLPSSSPGWHGAVLRCIPRVESGAAIL</sequence>
<protein>
    <submittedName>
        <fullName evidence="1">Uncharacterized protein</fullName>
    </submittedName>
</protein>
<dbReference type="EMBL" id="CP003057">
    <property type="protein sequence ID" value="AEQ95682.1"/>
    <property type="molecule type" value="Genomic_DNA"/>
</dbReference>
<dbReference type="HOGENOM" id="CLU_3174802_0_0_6"/>
<evidence type="ECO:0000313" key="2">
    <source>
        <dbReference type="Proteomes" id="UP000008851"/>
    </source>
</evidence>
<dbReference type="AlphaFoldDB" id="G7TJT9"/>
<dbReference type="Proteomes" id="UP000008851">
    <property type="component" value="Chromosome"/>
</dbReference>
<gene>
    <name evidence="1" type="ORF">XOC_1501</name>
</gene>
<name>G7TJT9_XANOB</name>